<dbReference type="Gramene" id="rna-AYBTSS11_LOCUS27200">
    <property type="protein sequence ID" value="CAJ1975104.1"/>
    <property type="gene ID" value="gene-AYBTSS11_LOCUS27200"/>
</dbReference>
<accession>A0AA86TIR0</accession>
<keyword evidence="1" id="KW-1133">Transmembrane helix</keyword>
<evidence type="ECO:0000313" key="2">
    <source>
        <dbReference type="EMBL" id="CAJ1975104.1"/>
    </source>
</evidence>
<evidence type="ECO:0000256" key="1">
    <source>
        <dbReference type="SAM" id="Phobius"/>
    </source>
</evidence>
<evidence type="ECO:0000313" key="3">
    <source>
        <dbReference type="Proteomes" id="UP001189624"/>
    </source>
</evidence>
<dbReference type="AlphaFoldDB" id="A0AA86TIR0"/>
<keyword evidence="3" id="KW-1185">Reference proteome</keyword>
<protein>
    <submittedName>
        <fullName evidence="2">Uncharacterized protein</fullName>
    </submittedName>
</protein>
<gene>
    <name evidence="2" type="ORF">AYBTSS11_LOCUS27200</name>
</gene>
<keyword evidence="1" id="KW-0812">Transmembrane</keyword>
<sequence>MFALQSPLPTNSGGGAAGDTSLVRTYRAWKGNNEFCLRGRLIFGPDGKSILFTVFLILAPVAVFSAFVARKLLDYFPHHWGYSILIAVILHTIFVSLYFVL</sequence>
<reference evidence="2" key="1">
    <citation type="submission" date="2023-10" db="EMBL/GenBank/DDBJ databases">
        <authorList>
            <person name="Domelevo Entfellner J.-B."/>
        </authorList>
    </citation>
    <scope>NUCLEOTIDE SEQUENCE</scope>
</reference>
<keyword evidence="1" id="KW-0472">Membrane</keyword>
<organism evidence="2 3">
    <name type="scientific">Sphenostylis stenocarpa</name>
    <dbReference type="NCBI Taxonomy" id="92480"/>
    <lineage>
        <taxon>Eukaryota</taxon>
        <taxon>Viridiplantae</taxon>
        <taxon>Streptophyta</taxon>
        <taxon>Embryophyta</taxon>
        <taxon>Tracheophyta</taxon>
        <taxon>Spermatophyta</taxon>
        <taxon>Magnoliopsida</taxon>
        <taxon>eudicotyledons</taxon>
        <taxon>Gunneridae</taxon>
        <taxon>Pentapetalae</taxon>
        <taxon>rosids</taxon>
        <taxon>fabids</taxon>
        <taxon>Fabales</taxon>
        <taxon>Fabaceae</taxon>
        <taxon>Papilionoideae</taxon>
        <taxon>50 kb inversion clade</taxon>
        <taxon>NPAAA clade</taxon>
        <taxon>indigoferoid/millettioid clade</taxon>
        <taxon>Phaseoleae</taxon>
        <taxon>Sphenostylis</taxon>
    </lineage>
</organism>
<dbReference type="Proteomes" id="UP001189624">
    <property type="component" value="Chromosome 9"/>
</dbReference>
<dbReference type="EMBL" id="OY731406">
    <property type="protein sequence ID" value="CAJ1975104.1"/>
    <property type="molecule type" value="Genomic_DNA"/>
</dbReference>
<proteinExistence type="predicted"/>
<name>A0AA86TIR0_9FABA</name>
<feature type="transmembrane region" description="Helical" evidence="1">
    <location>
        <begin position="50"/>
        <end position="68"/>
    </location>
</feature>
<feature type="transmembrane region" description="Helical" evidence="1">
    <location>
        <begin position="80"/>
        <end position="100"/>
    </location>
</feature>